<feature type="binding site" evidence="5">
    <location>
        <begin position="152"/>
        <end position="160"/>
    </location>
    <ligand>
        <name>5-phospho-alpha-D-ribose 1-diphosphate</name>
        <dbReference type="ChEBI" id="CHEBI:58017"/>
    </ligand>
</feature>
<comment type="subunit">
    <text evidence="5">Homodimer.</text>
</comment>
<feature type="binding site" evidence="5">
    <location>
        <position position="155"/>
    </location>
    <ligand>
        <name>anthranilate</name>
        <dbReference type="ChEBI" id="CHEBI:16567"/>
        <label>1</label>
    </ligand>
</feature>
<dbReference type="PANTHER" id="PTHR43285:SF2">
    <property type="entry name" value="ANTHRANILATE PHOSPHORIBOSYLTRANSFERASE"/>
    <property type="match status" value="1"/>
</dbReference>
<comment type="cofactor">
    <cofactor evidence="5">
        <name>Mg(2+)</name>
        <dbReference type="ChEBI" id="CHEBI:18420"/>
    </cofactor>
    <text evidence="5">Binds 2 magnesium ions per monomer.</text>
</comment>
<comment type="caution">
    <text evidence="9">The sequence shown here is derived from an EMBL/GenBank/DDBJ whole genome shotgun (WGS) entry which is preliminary data.</text>
</comment>
<feature type="binding site" evidence="5">
    <location>
        <position position="164"/>
    </location>
    <ligand>
        <name>5-phospho-alpha-D-ribose 1-diphosphate</name>
        <dbReference type="ChEBI" id="CHEBI:58017"/>
    </ligand>
</feature>
<dbReference type="InterPro" id="IPR000312">
    <property type="entry name" value="Glycosyl_Trfase_fam3"/>
</dbReference>
<reference evidence="10" key="1">
    <citation type="journal article" date="2019" name="Int. J. Syst. Evol. Microbiol.">
        <title>The Global Catalogue of Microorganisms (GCM) 10K type strain sequencing project: providing services to taxonomists for standard genome sequencing and annotation.</title>
        <authorList>
            <consortium name="The Broad Institute Genomics Platform"/>
            <consortium name="The Broad Institute Genome Sequencing Center for Infectious Disease"/>
            <person name="Wu L."/>
            <person name="Ma J."/>
        </authorList>
    </citation>
    <scope>NUCLEOTIDE SEQUENCE [LARGE SCALE GENOMIC DNA]</scope>
    <source>
        <strain evidence="10">JCM 17137</strain>
    </source>
</reference>
<keyword evidence="5" id="KW-0028">Amino-acid biosynthesis</keyword>
<keyword evidence="1 5" id="KW-0328">Glycosyltransferase</keyword>
<accession>A0ABP7FVM2</accession>
<feature type="compositionally biased region" description="Polar residues" evidence="6">
    <location>
        <begin position="29"/>
        <end position="41"/>
    </location>
</feature>
<name>A0ABP7FVM2_9ACTN</name>
<comment type="similarity">
    <text evidence="5">Belongs to the anthranilate phosphoribosyltransferase family.</text>
</comment>
<dbReference type="NCBIfam" id="TIGR01245">
    <property type="entry name" value="trpD"/>
    <property type="match status" value="1"/>
</dbReference>
<sequence>MGERSPHPTTAEKPPRGSGGPDAERRSAPTLSASHPSTTPSHRVDGWPELLTRLLNDTDLSTEETSWAMEQIMSGTATPAQLAGFLVALRAKGETPAEILAMAQTALAHARRVHLRGPAVDVVGTGGDRSNSVNISTMAAVVVAAAGAPVAKSGNRSASSQSGAADVLEALGVAIDLSPEAVERCVTEVGIGFCFAPAFHPALRHAAAPRRELGLPTTFNLLGPVTNPAQPRSALAGCAFRDRAGTLAEVFARRGASVLLVRGDDGLDEITTTTTTTVWVISEGRVHRQSFDPLAVGIPRADPRSLRGGDAETNADVFRQLVAGKPGPVRDAVVLNAAAALAAFNGLSDQLEDDIAAGLEQANRAIDSGAARDLLKRWVEFSTAAR</sequence>
<dbReference type="GO" id="GO:0016757">
    <property type="term" value="F:glycosyltransferase activity"/>
    <property type="evidence" value="ECO:0007669"/>
    <property type="project" value="UniProtKB-KW"/>
</dbReference>
<dbReference type="InterPro" id="IPR005940">
    <property type="entry name" value="Anthranilate_Pribosyl_Tfrase"/>
</dbReference>
<keyword evidence="2 5" id="KW-0808">Transferase</keyword>
<dbReference type="Pfam" id="PF02885">
    <property type="entry name" value="Glycos_trans_3N"/>
    <property type="match status" value="1"/>
</dbReference>
<evidence type="ECO:0000313" key="9">
    <source>
        <dbReference type="EMBL" id="GAA3748612.1"/>
    </source>
</evidence>
<comment type="function">
    <text evidence="5">Catalyzes the transfer of the phosphoribosyl group of 5-phosphorylribose-1-pyrophosphate (PRPP) to anthranilate to yield N-(5'-phosphoribosyl)-anthranilate (PRA).</text>
</comment>
<feature type="binding site" evidence="5">
    <location>
        <position position="269"/>
    </location>
    <ligand>
        <name>Mg(2+)</name>
        <dbReference type="ChEBI" id="CHEBI:18420"/>
        <label>2</label>
    </ligand>
</feature>
<dbReference type="Proteomes" id="UP001500908">
    <property type="component" value="Unassembled WGS sequence"/>
</dbReference>
<dbReference type="SUPFAM" id="SSF52418">
    <property type="entry name" value="Nucleoside phosphorylase/phosphoribosyltransferase catalytic domain"/>
    <property type="match status" value="1"/>
</dbReference>
<dbReference type="EC" id="2.4.2.18" evidence="5"/>
<evidence type="ECO:0000256" key="1">
    <source>
        <dbReference type="ARBA" id="ARBA00022676"/>
    </source>
</evidence>
<proteinExistence type="inferred from homology"/>
<evidence type="ECO:0000259" key="8">
    <source>
        <dbReference type="Pfam" id="PF02885"/>
    </source>
</evidence>
<feature type="binding site" evidence="5">
    <location>
        <position position="268"/>
    </location>
    <ligand>
        <name>Mg(2+)</name>
        <dbReference type="ChEBI" id="CHEBI:18420"/>
        <label>2</label>
    </ligand>
</feature>
<dbReference type="Gene3D" id="1.20.970.10">
    <property type="entry name" value="Transferase, Pyrimidine Nucleoside Phosphorylase, Chain C"/>
    <property type="match status" value="1"/>
</dbReference>
<dbReference type="InterPro" id="IPR035902">
    <property type="entry name" value="Nuc_phospho_transferase"/>
</dbReference>
<dbReference type="InterPro" id="IPR017459">
    <property type="entry name" value="Glycosyl_Trfase_fam3_N_dom"/>
</dbReference>
<dbReference type="Pfam" id="PF00591">
    <property type="entry name" value="Glycos_transf_3"/>
    <property type="match status" value="1"/>
</dbReference>
<evidence type="ECO:0000256" key="6">
    <source>
        <dbReference type="SAM" id="MobiDB-lite"/>
    </source>
</evidence>
<comment type="pathway">
    <text evidence="5">Amino-acid biosynthesis; L-tryptophan biosynthesis; L-tryptophan from chorismate: step 2/5.</text>
</comment>
<feature type="binding site" evidence="5">
    <location>
        <begin position="127"/>
        <end position="128"/>
    </location>
    <ligand>
        <name>5-phospho-alpha-D-ribose 1-diphosphate</name>
        <dbReference type="ChEBI" id="CHEBI:58017"/>
    </ligand>
</feature>
<evidence type="ECO:0000256" key="5">
    <source>
        <dbReference type="HAMAP-Rule" id="MF_00211"/>
    </source>
</evidence>
<feature type="binding site" evidence="5">
    <location>
        <position position="269"/>
    </location>
    <ligand>
        <name>Mg(2+)</name>
        <dbReference type="ChEBI" id="CHEBI:18420"/>
        <label>1</label>
    </ligand>
</feature>
<dbReference type="PANTHER" id="PTHR43285">
    <property type="entry name" value="ANTHRANILATE PHOSPHORIBOSYLTRANSFERASE"/>
    <property type="match status" value="1"/>
</dbReference>
<keyword evidence="3 5" id="KW-0822">Tryptophan biosynthesis</keyword>
<keyword evidence="10" id="KW-1185">Reference proteome</keyword>
<evidence type="ECO:0000313" key="10">
    <source>
        <dbReference type="Proteomes" id="UP001500908"/>
    </source>
</evidence>
<evidence type="ECO:0000259" key="7">
    <source>
        <dbReference type="Pfam" id="PF00591"/>
    </source>
</evidence>
<feature type="region of interest" description="Disordered" evidence="6">
    <location>
        <begin position="1"/>
        <end position="46"/>
    </location>
</feature>
<protein>
    <recommendedName>
        <fullName evidence="5">Anthranilate phosphoribosyltransferase</fullName>
        <ecNumber evidence="5">2.4.2.18</ecNumber>
    </recommendedName>
</protein>
<dbReference type="RefSeq" id="WP_344972147.1">
    <property type="nucleotide sequence ID" value="NZ_BAABDD010000013.1"/>
</dbReference>
<comment type="caution">
    <text evidence="5">Lacks conserved residue(s) required for the propagation of feature annotation.</text>
</comment>
<gene>
    <name evidence="9" type="primary">trpD_3</name>
    <name evidence="5" type="synonym">trpD</name>
    <name evidence="9" type="ORF">GCM10022402_29820</name>
</gene>
<feature type="binding site" evidence="5">
    <location>
        <position position="210"/>
    </location>
    <ligand>
        <name>anthranilate</name>
        <dbReference type="ChEBI" id="CHEBI:16567"/>
        <label>2</label>
    </ligand>
</feature>
<feature type="binding site" evidence="5">
    <location>
        <position position="124"/>
    </location>
    <ligand>
        <name>5-phospho-alpha-D-ribose 1-diphosphate</name>
        <dbReference type="ChEBI" id="CHEBI:58017"/>
    </ligand>
</feature>
<dbReference type="SUPFAM" id="SSF47648">
    <property type="entry name" value="Nucleoside phosphorylase/phosphoribosyltransferase N-terminal domain"/>
    <property type="match status" value="1"/>
</dbReference>
<evidence type="ECO:0000256" key="3">
    <source>
        <dbReference type="ARBA" id="ARBA00022822"/>
    </source>
</evidence>
<evidence type="ECO:0000256" key="4">
    <source>
        <dbReference type="ARBA" id="ARBA00023141"/>
    </source>
</evidence>
<feature type="binding site" evidence="5">
    <location>
        <position position="132"/>
    </location>
    <ligand>
        <name>5-phospho-alpha-D-ribose 1-diphosphate</name>
        <dbReference type="ChEBI" id="CHEBI:58017"/>
    </ligand>
</feature>
<dbReference type="EMBL" id="BAABDD010000013">
    <property type="protein sequence ID" value="GAA3748612.1"/>
    <property type="molecule type" value="Genomic_DNA"/>
</dbReference>
<dbReference type="Gene3D" id="3.40.1030.10">
    <property type="entry name" value="Nucleoside phosphorylase/phosphoribosyltransferase catalytic domain"/>
    <property type="match status" value="1"/>
</dbReference>
<feature type="binding site" evidence="5">
    <location>
        <begin position="134"/>
        <end position="137"/>
    </location>
    <ligand>
        <name>5-phospho-alpha-D-ribose 1-diphosphate</name>
        <dbReference type="ChEBI" id="CHEBI:58017"/>
    </ligand>
</feature>
<dbReference type="HAMAP" id="MF_00211">
    <property type="entry name" value="TrpD"/>
    <property type="match status" value="1"/>
</dbReference>
<comment type="catalytic activity">
    <reaction evidence="5">
        <text>N-(5-phospho-beta-D-ribosyl)anthranilate + diphosphate = 5-phospho-alpha-D-ribose 1-diphosphate + anthranilate</text>
        <dbReference type="Rhea" id="RHEA:11768"/>
        <dbReference type="ChEBI" id="CHEBI:16567"/>
        <dbReference type="ChEBI" id="CHEBI:18277"/>
        <dbReference type="ChEBI" id="CHEBI:33019"/>
        <dbReference type="ChEBI" id="CHEBI:58017"/>
        <dbReference type="EC" id="2.4.2.18"/>
    </reaction>
</comment>
<feature type="binding site" evidence="5">
    <location>
        <position position="124"/>
    </location>
    <ligand>
        <name>anthranilate</name>
        <dbReference type="ChEBI" id="CHEBI:16567"/>
        <label>1</label>
    </ligand>
</feature>
<organism evidence="9 10">
    <name type="scientific">Salinactinospora qingdaonensis</name>
    <dbReference type="NCBI Taxonomy" id="702744"/>
    <lineage>
        <taxon>Bacteria</taxon>
        <taxon>Bacillati</taxon>
        <taxon>Actinomycetota</taxon>
        <taxon>Actinomycetes</taxon>
        <taxon>Streptosporangiales</taxon>
        <taxon>Nocardiopsidaceae</taxon>
        <taxon>Salinactinospora</taxon>
    </lineage>
</organism>
<dbReference type="InterPro" id="IPR036320">
    <property type="entry name" value="Glycosyl_Trfase_fam3_N_dom_sf"/>
</dbReference>
<feature type="binding site" evidence="5">
    <location>
        <position position="136"/>
    </location>
    <ligand>
        <name>Mg(2+)</name>
        <dbReference type="ChEBI" id="CHEBI:18420"/>
        <label>1</label>
    </ligand>
</feature>
<evidence type="ECO:0000256" key="2">
    <source>
        <dbReference type="ARBA" id="ARBA00022679"/>
    </source>
</evidence>
<feature type="domain" description="Glycosyl transferase family 3 N-terminal" evidence="8">
    <location>
        <begin position="49"/>
        <end position="110"/>
    </location>
</feature>
<keyword evidence="5" id="KW-0460">Magnesium</keyword>
<feature type="domain" description="Glycosyl transferase family 3" evidence="7">
    <location>
        <begin position="117"/>
        <end position="371"/>
    </location>
</feature>
<keyword evidence="4 5" id="KW-0057">Aromatic amino acid biosynthesis</keyword>
<keyword evidence="5" id="KW-0479">Metal-binding</keyword>